<dbReference type="GO" id="GO:0005737">
    <property type="term" value="C:cytoplasm"/>
    <property type="evidence" value="ECO:0007669"/>
    <property type="project" value="UniProtKB-SubCell"/>
</dbReference>
<keyword evidence="5" id="KW-1185">Reference proteome</keyword>
<evidence type="ECO:0000313" key="4">
    <source>
        <dbReference type="EMBL" id="PVD37168.1"/>
    </source>
</evidence>
<feature type="region of interest" description="Disordered" evidence="3">
    <location>
        <begin position="54"/>
        <end position="103"/>
    </location>
</feature>
<name>A0A2T7PUS6_POMCA</name>
<dbReference type="STRING" id="400727.A0A2T7PUS6"/>
<proteinExistence type="predicted"/>
<protein>
    <submittedName>
        <fullName evidence="4">Uncharacterized protein</fullName>
    </submittedName>
</protein>
<dbReference type="InterPro" id="IPR032675">
    <property type="entry name" value="LRR_dom_sf"/>
</dbReference>
<evidence type="ECO:0000313" key="5">
    <source>
        <dbReference type="Proteomes" id="UP000245119"/>
    </source>
</evidence>
<dbReference type="EMBL" id="PZQS01000002">
    <property type="protein sequence ID" value="PVD37168.1"/>
    <property type="molecule type" value="Genomic_DNA"/>
</dbReference>
<reference evidence="4 5" key="1">
    <citation type="submission" date="2018-04" db="EMBL/GenBank/DDBJ databases">
        <title>The genome of golden apple snail Pomacea canaliculata provides insight into stress tolerance and invasive adaptation.</title>
        <authorList>
            <person name="Liu C."/>
            <person name="Liu B."/>
            <person name="Ren Y."/>
            <person name="Zhang Y."/>
            <person name="Wang H."/>
            <person name="Li S."/>
            <person name="Jiang F."/>
            <person name="Yin L."/>
            <person name="Zhang G."/>
            <person name="Qian W."/>
            <person name="Fan W."/>
        </authorList>
    </citation>
    <scope>NUCLEOTIDE SEQUENCE [LARGE SCALE GENOMIC DNA]</scope>
    <source>
        <strain evidence="4">SZHN2017</strain>
        <tissue evidence="4">Muscle</tissue>
    </source>
</reference>
<dbReference type="PANTHER" id="PTHR46109">
    <property type="entry name" value="PROTEIN LIN-28"/>
    <property type="match status" value="1"/>
</dbReference>
<sequence>MAIKTSFVHHSVIHKAGFRSLGKGEVVEFEPRLSYKGIEATFVCGIGGVKCRGSDRRPMSKKKFQNKPVVQLQQRQPQRRQSQAELQRDRFHGRSGRSTCNISSRPVDDSVVYTVRPLVDGPALTLNTDNRAAKSSLQLEDIQLPETQNCQDYDSDEETPFWYGTLPPHQARTRLIPKVTVPVVPEVTVPVVPEVTVDYLADASGRTPRRSMGRPPTGGTSQNIHCPLVAQIVQALCLLLKRQPMLQEADFYFCQFTHNEGLQVLKALTGDLRLMTRPNLINLNLEAFFQARTHYISLRTFTEVMGRFTSLAFLRVDQHYLCEAVLDKLITGCAQTLRHLDIVMDTTVVHAIDSHTWSLAVQRYPSLTVSVRLYDVYTLEEYSRVLVESMPLTRVSFWDMSWMRDITFADVARFLGYVSDIFFNTIGEETLSFPSSLYLRGSGKMKRLEVTVVDEDMSPEYIEERWPRLCALSFDDLLFDDF</sequence>
<dbReference type="Gene3D" id="2.40.50.140">
    <property type="entry name" value="Nucleic acid-binding proteins"/>
    <property type="match status" value="1"/>
</dbReference>
<dbReference type="GO" id="GO:0003729">
    <property type="term" value="F:mRNA binding"/>
    <property type="evidence" value="ECO:0007669"/>
    <property type="project" value="TreeGrafter"/>
</dbReference>
<evidence type="ECO:0000256" key="1">
    <source>
        <dbReference type="ARBA" id="ARBA00004496"/>
    </source>
</evidence>
<evidence type="ECO:0000256" key="2">
    <source>
        <dbReference type="ARBA" id="ARBA00022490"/>
    </source>
</evidence>
<dbReference type="InterPro" id="IPR051373">
    <property type="entry name" value="Lin-28_RNA-binding"/>
</dbReference>
<accession>A0A2T7PUS6</accession>
<dbReference type="AlphaFoldDB" id="A0A2T7PUS6"/>
<comment type="subcellular location">
    <subcellularLocation>
        <location evidence="1">Cytoplasm</location>
    </subcellularLocation>
</comment>
<evidence type="ECO:0000256" key="3">
    <source>
        <dbReference type="SAM" id="MobiDB-lite"/>
    </source>
</evidence>
<feature type="compositionally biased region" description="Low complexity" evidence="3">
    <location>
        <begin position="71"/>
        <end position="83"/>
    </location>
</feature>
<dbReference type="GO" id="GO:0031054">
    <property type="term" value="P:pre-miRNA processing"/>
    <property type="evidence" value="ECO:0007669"/>
    <property type="project" value="TreeGrafter"/>
</dbReference>
<organism evidence="4 5">
    <name type="scientific">Pomacea canaliculata</name>
    <name type="common">Golden apple snail</name>
    <dbReference type="NCBI Taxonomy" id="400727"/>
    <lineage>
        <taxon>Eukaryota</taxon>
        <taxon>Metazoa</taxon>
        <taxon>Spiralia</taxon>
        <taxon>Lophotrochozoa</taxon>
        <taxon>Mollusca</taxon>
        <taxon>Gastropoda</taxon>
        <taxon>Caenogastropoda</taxon>
        <taxon>Architaenioglossa</taxon>
        <taxon>Ampullarioidea</taxon>
        <taxon>Ampullariidae</taxon>
        <taxon>Pomacea</taxon>
    </lineage>
</organism>
<keyword evidence="2" id="KW-0963">Cytoplasm</keyword>
<gene>
    <name evidence="4" type="ORF">C0Q70_04163</name>
</gene>
<dbReference type="OrthoDB" id="7657389at2759"/>
<dbReference type="Gene3D" id="3.80.10.10">
    <property type="entry name" value="Ribonuclease Inhibitor"/>
    <property type="match status" value="1"/>
</dbReference>
<dbReference type="Proteomes" id="UP000245119">
    <property type="component" value="Linkage Group LG2"/>
</dbReference>
<comment type="caution">
    <text evidence="4">The sequence shown here is derived from an EMBL/GenBank/DDBJ whole genome shotgun (WGS) entry which is preliminary data.</text>
</comment>
<dbReference type="GO" id="GO:0005634">
    <property type="term" value="C:nucleus"/>
    <property type="evidence" value="ECO:0007669"/>
    <property type="project" value="TreeGrafter"/>
</dbReference>
<dbReference type="InterPro" id="IPR012340">
    <property type="entry name" value="NA-bd_OB-fold"/>
</dbReference>
<dbReference type="PANTHER" id="PTHR46109:SF1">
    <property type="entry name" value="PROTEIN LIN-28 HOMOLOG"/>
    <property type="match status" value="1"/>
</dbReference>